<evidence type="ECO:0000313" key="1">
    <source>
        <dbReference type="EMBL" id="OJG82850.1"/>
    </source>
</evidence>
<accession>A0A1L8WPA4</accession>
<dbReference type="AlphaFoldDB" id="A0A1L8WPA4"/>
<keyword evidence="2" id="KW-1185">Reference proteome</keyword>
<organism evidence="1 2">
    <name type="scientific">Enterococcus ratti</name>
    <dbReference type="NCBI Taxonomy" id="150033"/>
    <lineage>
        <taxon>Bacteria</taxon>
        <taxon>Bacillati</taxon>
        <taxon>Bacillota</taxon>
        <taxon>Bacilli</taxon>
        <taxon>Lactobacillales</taxon>
        <taxon>Enterococcaceae</taxon>
        <taxon>Enterococcus</taxon>
    </lineage>
</organism>
<dbReference type="OrthoDB" id="2195324at2"/>
<reference evidence="1 2" key="1">
    <citation type="submission" date="2014-12" db="EMBL/GenBank/DDBJ databases">
        <title>Draft genome sequences of 29 type strains of Enterococci.</title>
        <authorList>
            <person name="Zhong Z."/>
            <person name="Sun Z."/>
            <person name="Liu W."/>
            <person name="Zhang W."/>
            <person name="Zhang H."/>
        </authorList>
    </citation>
    <scope>NUCLEOTIDE SEQUENCE [LARGE SCALE GENOMIC DNA]</scope>
    <source>
        <strain evidence="1 2">DSM 15687</strain>
    </source>
</reference>
<comment type="caution">
    <text evidence="1">The sequence shown here is derived from an EMBL/GenBank/DDBJ whole genome shotgun (WGS) entry which is preliminary data.</text>
</comment>
<proteinExistence type="predicted"/>
<dbReference type="STRING" id="150033.RV14_GL002142"/>
<gene>
    <name evidence="1" type="ORF">RV14_GL002142</name>
</gene>
<protein>
    <submittedName>
        <fullName evidence="1">Uncharacterized protein</fullName>
    </submittedName>
</protein>
<sequence>MKWNKLNKKQRRLFVTAIAVIAVGGSVGYKVYADIQTQKQVEQTQLLVNKQATALNKLQLELQSLYSNEKPDFLSKDATKEMLLKEV</sequence>
<dbReference type="RefSeq" id="WP_071855149.1">
    <property type="nucleotide sequence ID" value="NZ_JXLB01000007.1"/>
</dbReference>
<dbReference type="Proteomes" id="UP000182152">
    <property type="component" value="Unassembled WGS sequence"/>
</dbReference>
<dbReference type="EMBL" id="JXLB01000007">
    <property type="protein sequence ID" value="OJG82850.1"/>
    <property type="molecule type" value="Genomic_DNA"/>
</dbReference>
<evidence type="ECO:0000313" key="2">
    <source>
        <dbReference type="Proteomes" id="UP000182152"/>
    </source>
</evidence>
<name>A0A1L8WPA4_9ENTE</name>